<gene>
    <name evidence="2" type="ORF">NCTC13456_00086</name>
</gene>
<dbReference type="AlphaFoldDB" id="A0A376FXV3"/>
<organism evidence="2 3">
    <name type="scientific">Empedobacter falsenii</name>
    <dbReference type="NCBI Taxonomy" id="343874"/>
    <lineage>
        <taxon>Bacteria</taxon>
        <taxon>Pseudomonadati</taxon>
        <taxon>Bacteroidota</taxon>
        <taxon>Flavobacteriia</taxon>
        <taxon>Flavobacteriales</taxon>
        <taxon>Weeksellaceae</taxon>
        <taxon>Empedobacter</taxon>
    </lineage>
</organism>
<keyword evidence="1" id="KW-0472">Membrane</keyword>
<keyword evidence="1" id="KW-1133">Transmembrane helix</keyword>
<name>A0A376FXV3_9FLAO</name>
<keyword evidence="1" id="KW-0812">Transmembrane</keyword>
<feature type="transmembrane region" description="Helical" evidence="1">
    <location>
        <begin position="88"/>
        <end position="108"/>
    </location>
</feature>
<feature type="transmembrane region" description="Helical" evidence="1">
    <location>
        <begin position="53"/>
        <end position="76"/>
    </location>
</feature>
<dbReference type="RefSeq" id="WP_038335058.1">
    <property type="nucleotide sequence ID" value="NZ_JSYQ01000014.1"/>
</dbReference>
<dbReference type="EMBL" id="UFXS01000001">
    <property type="protein sequence ID" value="STD52874.1"/>
    <property type="molecule type" value="Genomic_DNA"/>
</dbReference>
<accession>A0A376FXV3</accession>
<evidence type="ECO:0000313" key="3">
    <source>
        <dbReference type="Proteomes" id="UP000254737"/>
    </source>
</evidence>
<proteinExistence type="predicted"/>
<dbReference type="STRING" id="343874.GCA_000805695_00748"/>
<evidence type="ECO:0000313" key="2">
    <source>
        <dbReference type="EMBL" id="STD52874.1"/>
    </source>
</evidence>
<protein>
    <submittedName>
        <fullName evidence="2">Uncharacterized protein</fullName>
    </submittedName>
</protein>
<dbReference type="Proteomes" id="UP000254737">
    <property type="component" value="Unassembled WGS sequence"/>
</dbReference>
<evidence type="ECO:0000256" key="1">
    <source>
        <dbReference type="SAM" id="Phobius"/>
    </source>
</evidence>
<reference evidence="2 3" key="1">
    <citation type="submission" date="2018-06" db="EMBL/GenBank/DDBJ databases">
        <authorList>
            <consortium name="Pathogen Informatics"/>
            <person name="Doyle S."/>
        </authorList>
    </citation>
    <scope>NUCLEOTIDE SEQUENCE [LARGE SCALE GENOMIC DNA]</scope>
    <source>
        <strain evidence="2 3">NCTC13456</strain>
    </source>
</reference>
<sequence>MDILQAILDFFSVTSYKSDNSKKDKAVLFLMISTFLSIALLFSVNSIYEKNNILLIIVLLIIFSLILSILIILSLIKLKIIQPTNFSNFILYLVGLILLIGSSTLFFIDYFKIIN</sequence>
<feature type="transmembrane region" description="Helical" evidence="1">
    <location>
        <begin position="26"/>
        <end position="47"/>
    </location>
</feature>
<dbReference type="OrthoDB" id="10012812at2"/>